<evidence type="ECO:0000256" key="1">
    <source>
        <dbReference type="ARBA" id="ARBA00022679"/>
    </source>
</evidence>
<reference evidence="7 8" key="1">
    <citation type="submission" date="2019-02" db="EMBL/GenBank/DDBJ databases">
        <title>Kribbella capetownensis sp. nov. and Kribbella speibonae sp. nov., isolated from soil.</title>
        <authorList>
            <person name="Curtis S.M."/>
            <person name="Norton I."/>
            <person name="Everest G.J."/>
            <person name="Meyers P.R."/>
        </authorList>
    </citation>
    <scope>NUCLEOTIDE SEQUENCE [LARGE SCALE GENOMIC DNA]</scope>
    <source>
        <strain evidence="7 8">NRRL B-24813</strain>
    </source>
</reference>
<dbReference type="GO" id="GO:0005829">
    <property type="term" value="C:cytosol"/>
    <property type="evidence" value="ECO:0007669"/>
    <property type="project" value="TreeGrafter"/>
</dbReference>
<keyword evidence="7" id="KW-0723">Serine/threonine-protein kinase</keyword>
<feature type="domain" description="Protein kinase" evidence="6">
    <location>
        <begin position="28"/>
        <end position="287"/>
    </location>
</feature>
<dbReference type="RefSeq" id="WP_131363124.1">
    <property type="nucleotide sequence ID" value="NZ_SJKB01000012.1"/>
</dbReference>
<keyword evidence="3 7" id="KW-0418">Kinase</keyword>
<dbReference type="InterPro" id="IPR045269">
    <property type="entry name" value="Atg1-like"/>
</dbReference>
<comment type="caution">
    <text evidence="7">The sequence shown here is derived from an EMBL/GenBank/DDBJ whole genome shotgun (WGS) entry which is preliminary data.</text>
</comment>
<evidence type="ECO:0000313" key="8">
    <source>
        <dbReference type="Proteomes" id="UP000291144"/>
    </source>
</evidence>
<keyword evidence="4" id="KW-0067">ATP-binding</keyword>
<dbReference type="GO" id="GO:0005776">
    <property type="term" value="C:autophagosome"/>
    <property type="evidence" value="ECO:0007669"/>
    <property type="project" value="TreeGrafter"/>
</dbReference>
<dbReference type="SUPFAM" id="SSF56112">
    <property type="entry name" value="Protein kinase-like (PK-like)"/>
    <property type="match status" value="1"/>
</dbReference>
<dbReference type="OrthoDB" id="9762169at2"/>
<dbReference type="PANTHER" id="PTHR24348:SF22">
    <property type="entry name" value="NON-SPECIFIC SERINE_THREONINE PROTEIN KINASE"/>
    <property type="match status" value="1"/>
</dbReference>
<dbReference type="PROSITE" id="PS50011">
    <property type="entry name" value="PROTEIN_KINASE_DOM"/>
    <property type="match status" value="1"/>
</dbReference>
<evidence type="ECO:0000256" key="5">
    <source>
        <dbReference type="SAM" id="Coils"/>
    </source>
</evidence>
<dbReference type="GO" id="GO:0034045">
    <property type="term" value="C:phagophore assembly site membrane"/>
    <property type="evidence" value="ECO:0007669"/>
    <property type="project" value="TreeGrafter"/>
</dbReference>
<dbReference type="SMART" id="SM00220">
    <property type="entry name" value="S_TKc"/>
    <property type="match status" value="1"/>
</dbReference>
<evidence type="ECO:0000313" key="7">
    <source>
        <dbReference type="EMBL" id="TCC56571.1"/>
    </source>
</evidence>
<evidence type="ECO:0000256" key="3">
    <source>
        <dbReference type="ARBA" id="ARBA00022777"/>
    </source>
</evidence>
<name>A0A4R0K8P6_9ACTN</name>
<dbReference type="GO" id="GO:0005524">
    <property type="term" value="F:ATP binding"/>
    <property type="evidence" value="ECO:0007669"/>
    <property type="project" value="UniProtKB-KW"/>
</dbReference>
<evidence type="ECO:0000259" key="6">
    <source>
        <dbReference type="PROSITE" id="PS50011"/>
    </source>
</evidence>
<protein>
    <submittedName>
        <fullName evidence="7">Serine/threonine protein kinase</fullName>
    </submittedName>
</protein>
<keyword evidence="2" id="KW-0547">Nucleotide-binding</keyword>
<dbReference type="AlphaFoldDB" id="A0A4R0K8P6"/>
<dbReference type="CDD" id="cd14014">
    <property type="entry name" value="STKc_PknB_like"/>
    <property type="match status" value="1"/>
</dbReference>
<dbReference type="InterPro" id="IPR000719">
    <property type="entry name" value="Prot_kinase_dom"/>
</dbReference>
<dbReference type="InterPro" id="IPR011009">
    <property type="entry name" value="Kinase-like_dom_sf"/>
</dbReference>
<dbReference type="Proteomes" id="UP000291144">
    <property type="component" value="Unassembled WGS sequence"/>
</dbReference>
<dbReference type="EMBL" id="SJKB01000012">
    <property type="protein sequence ID" value="TCC56571.1"/>
    <property type="molecule type" value="Genomic_DNA"/>
</dbReference>
<feature type="coiled-coil region" evidence="5">
    <location>
        <begin position="302"/>
        <end position="334"/>
    </location>
</feature>
<organism evidence="7 8">
    <name type="scientific">Kribbella pittospori</name>
    <dbReference type="NCBI Taxonomy" id="722689"/>
    <lineage>
        <taxon>Bacteria</taxon>
        <taxon>Bacillati</taxon>
        <taxon>Actinomycetota</taxon>
        <taxon>Actinomycetes</taxon>
        <taxon>Propionibacteriales</taxon>
        <taxon>Kribbellaceae</taxon>
        <taxon>Kribbella</taxon>
    </lineage>
</organism>
<dbReference type="Gene3D" id="3.30.200.20">
    <property type="entry name" value="Phosphorylase Kinase, domain 1"/>
    <property type="match status" value="1"/>
</dbReference>
<accession>A0A4R0K8P6</accession>
<keyword evidence="1" id="KW-0808">Transferase</keyword>
<keyword evidence="5" id="KW-0175">Coiled coil</keyword>
<sequence>MADSVEETARALNRFDTVVGNSGTKWAFDPNDRIGEPGGFGEVFRGRGSHGEAVAIKRVRMPSGGGVGFERLREREVEIGRLIADAGFEVKHLVAPLDVGRSGDDLFIVMPLGDSSLAAALRNGGLDAAAKLDAVGQVADGLMELAQLSLLHRDLKPGNVLRIGERWKLADFGMARDLLESTATYTFRGGGTWPYMAPEVWNNQSATVKTDLYAFGVLAYDVLTGGSPFRGPDEHDFRRQHLEVAPPAPNTGRPALDRLLLRLLAKGPAQRPQDARDVRDRLRNMSIARTNEYPDLQQAALSAQIRTTAAEAERQQQQAQARRAAEQMRQAVADLDDIIASAVDEARSELPEVELKTGPAARVSAIQAGVRWRLSFQEAHVEVALWSDVQDFLGADDPYVIGGTVTIATAGGWIVANLVCERLGDRLVWSALEFRASGFASASYELGPIDRTHGFARPRFIEQRPYMLRAALHIWNVTTSALTPDVLLRFLRTAIDLS</sequence>
<keyword evidence="8" id="KW-1185">Reference proteome</keyword>
<dbReference type="Gene3D" id="1.10.510.10">
    <property type="entry name" value="Transferase(Phosphotransferase) domain 1"/>
    <property type="match status" value="1"/>
</dbReference>
<evidence type="ECO:0000256" key="4">
    <source>
        <dbReference type="ARBA" id="ARBA00022840"/>
    </source>
</evidence>
<dbReference type="Pfam" id="PF00069">
    <property type="entry name" value="Pkinase"/>
    <property type="match status" value="1"/>
</dbReference>
<dbReference type="GO" id="GO:0042594">
    <property type="term" value="P:response to starvation"/>
    <property type="evidence" value="ECO:0007669"/>
    <property type="project" value="TreeGrafter"/>
</dbReference>
<evidence type="ECO:0000256" key="2">
    <source>
        <dbReference type="ARBA" id="ARBA00022741"/>
    </source>
</evidence>
<gene>
    <name evidence="7" type="ORF">E0H73_33420</name>
</gene>
<dbReference type="GO" id="GO:0004674">
    <property type="term" value="F:protein serine/threonine kinase activity"/>
    <property type="evidence" value="ECO:0007669"/>
    <property type="project" value="UniProtKB-KW"/>
</dbReference>
<proteinExistence type="predicted"/>
<dbReference type="PANTHER" id="PTHR24348">
    <property type="entry name" value="SERINE/THREONINE-PROTEIN KINASE UNC-51-RELATED"/>
    <property type="match status" value="1"/>
</dbReference>